<feature type="domain" description="HAMP" evidence="13">
    <location>
        <begin position="204"/>
        <end position="257"/>
    </location>
</feature>
<sequence length="478" mass="51191">MESDAPTGEGDVVVDRVRCHARAPGRPRWPGTIRGRVTALVAVLTMLLLLPANAMASEAEQRAFHGTLRLSDRGQNALVAAALRAGALATPIVPKVAGVDLVQVVALGHRVLDAARDARGLPPPASVRPPGDGPEQDVRIHGRAPLVRVRLAALGVGTGPRTAVIYAGRLGARLTPALVFTRFLGLQEALLTTLAALSTWWITGRALRPVEDIRRRLAAIDMDEPGARVPEPGGDDEIARLAHSVNGALSRIGDVKRRSDHVLRELRRFAADASHELRTPLAGLRAELEECRLYPEDTDVPTMIDCALSDVDRLEAIVADLLLLTRVEAADGAGRAPVDLPELVRHEVSLTVGRWPVRTRLDEGLLVRVVRPQIARVLANLLDNAQRHAAASVEVHLRRCGGFAELSVSDDGAGIPVADRERIFERFARLDDARSRDRGGTGLGLAIAREIAHAHGGTLEVGDAPSGGARFVLRIPLA</sequence>
<dbReference type="PROSITE" id="PS50109">
    <property type="entry name" value="HIS_KIN"/>
    <property type="match status" value="1"/>
</dbReference>
<feature type="region of interest" description="Disordered" evidence="11">
    <location>
        <begin position="118"/>
        <end position="138"/>
    </location>
</feature>
<keyword evidence="9" id="KW-0902">Two-component regulatory system</keyword>
<proteinExistence type="predicted"/>
<dbReference type="SUPFAM" id="SSF55874">
    <property type="entry name" value="ATPase domain of HSP90 chaperone/DNA topoisomerase II/histidine kinase"/>
    <property type="match status" value="1"/>
</dbReference>
<accession>A0ABQ4G1N5</accession>
<evidence type="ECO:0000259" key="13">
    <source>
        <dbReference type="PROSITE" id="PS50885"/>
    </source>
</evidence>
<dbReference type="SMART" id="SM00388">
    <property type="entry name" value="HisKA"/>
    <property type="match status" value="1"/>
</dbReference>
<reference evidence="14 15" key="1">
    <citation type="submission" date="2021-01" db="EMBL/GenBank/DDBJ databases">
        <title>Whole genome shotgun sequence of Microbispora corallina NBRC 16416.</title>
        <authorList>
            <person name="Komaki H."/>
            <person name="Tamura T."/>
        </authorList>
    </citation>
    <scope>NUCLEOTIDE SEQUENCE [LARGE SCALE GENOMIC DNA]</scope>
    <source>
        <strain evidence="14 15">NBRC 16416</strain>
    </source>
</reference>
<keyword evidence="8" id="KW-1133">Transmembrane helix</keyword>
<dbReference type="PROSITE" id="PS50885">
    <property type="entry name" value="HAMP"/>
    <property type="match status" value="1"/>
</dbReference>
<dbReference type="Proteomes" id="UP000603904">
    <property type="component" value="Unassembled WGS sequence"/>
</dbReference>
<evidence type="ECO:0000256" key="3">
    <source>
        <dbReference type="ARBA" id="ARBA00012438"/>
    </source>
</evidence>
<evidence type="ECO:0000256" key="6">
    <source>
        <dbReference type="ARBA" id="ARBA00022692"/>
    </source>
</evidence>
<evidence type="ECO:0000313" key="15">
    <source>
        <dbReference type="Proteomes" id="UP000603904"/>
    </source>
</evidence>
<evidence type="ECO:0000313" key="14">
    <source>
        <dbReference type="EMBL" id="GIH40972.1"/>
    </source>
</evidence>
<evidence type="ECO:0000256" key="9">
    <source>
        <dbReference type="ARBA" id="ARBA00023012"/>
    </source>
</evidence>
<evidence type="ECO:0000256" key="4">
    <source>
        <dbReference type="ARBA" id="ARBA00022553"/>
    </source>
</evidence>
<dbReference type="InterPro" id="IPR036890">
    <property type="entry name" value="HATPase_C_sf"/>
</dbReference>
<dbReference type="Pfam" id="PF00672">
    <property type="entry name" value="HAMP"/>
    <property type="match status" value="1"/>
</dbReference>
<evidence type="ECO:0000256" key="5">
    <source>
        <dbReference type="ARBA" id="ARBA00022679"/>
    </source>
</evidence>
<dbReference type="SMART" id="SM00387">
    <property type="entry name" value="HATPase_c"/>
    <property type="match status" value="1"/>
</dbReference>
<comment type="subcellular location">
    <subcellularLocation>
        <location evidence="2">Cell membrane</location>
    </subcellularLocation>
</comment>
<evidence type="ECO:0000256" key="8">
    <source>
        <dbReference type="ARBA" id="ARBA00022989"/>
    </source>
</evidence>
<dbReference type="Gene3D" id="6.10.340.10">
    <property type="match status" value="1"/>
</dbReference>
<name>A0ABQ4G1N5_9ACTN</name>
<evidence type="ECO:0000259" key="12">
    <source>
        <dbReference type="PROSITE" id="PS50109"/>
    </source>
</evidence>
<dbReference type="InterPro" id="IPR036097">
    <property type="entry name" value="HisK_dim/P_sf"/>
</dbReference>
<dbReference type="InterPro" id="IPR004358">
    <property type="entry name" value="Sig_transdc_His_kin-like_C"/>
</dbReference>
<dbReference type="Pfam" id="PF02518">
    <property type="entry name" value="HATPase_c"/>
    <property type="match status" value="1"/>
</dbReference>
<evidence type="ECO:0000256" key="7">
    <source>
        <dbReference type="ARBA" id="ARBA00022777"/>
    </source>
</evidence>
<dbReference type="Gene3D" id="1.10.287.130">
    <property type="match status" value="1"/>
</dbReference>
<dbReference type="SUPFAM" id="SSF47384">
    <property type="entry name" value="Homodimeric domain of signal transducing histidine kinase"/>
    <property type="match status" value="1"/>
</dbReference>
<dbReference type="InterPro" id="IPR005467">
    <property type="entry name" value="His_kinase_dom"/>
</dbReference>
<protein>
    <recommendedName>
        <fullName evidence="3">histidine kinase</fullName>
        <ecNumber evidence="3">2.7.13.3</ecNumber>
    </recommendedName>
</protein>
<comment type="caution">
    <text evidence="14">The sequence shown here is derived from an EMBL/GenBank/DDBJ whole genome shotgun (WGS) entry which is preliminary data.</text>
</comment>
<dbReference type="InterPro" id="IPR003660">
    <property type="entry name" value="HAMP_dom"/>
</dbReference>
<evidence type="ECO:0000256" key="11">
    <source>
        <dbReference type="SAM" id="MobiDB-lite"/>
    </source>
</evidence>
<gene>
    <name evidence="14" type="ORF">Mco01_39720</name>
</gene>
<evidence type="ECO:0000256" key="10">
    <source>
        <dbReference type="ARBA" id="ARBA00023136"/>
    </source>
</evidence>
<dbReference type="SMART" id="SM00304">
    <property type="entry name" value="HAMP"/>
    <property type="match status" value="1"/>
</dbReference>
<dbReference type="CDD" id="cd00082">
    <property type="entry name" value="HisKA"/>
    <property type="match status" value="1"/>
</dbReference>
<dbReference type="EC" id="2.7.13.3" evidence="3"/>
<dbReference type="Pfam" id="PF00512">
    <property type="entry name" value="HisKA"/>
    <property type="match status" value="1"/>
</dbReference>
<dbReference type="PANTHER" id="PTHR45436:SF5">
    <property type="entry name" value="SENSOR HISTIDINE KINASE TRCS"/>
    <property type="match status" value="1"/>
</dbReference>
<keyword evidence="10" id="KW-0472">Membrane</keyword>
<comment type="catalytic activity">
    <reaction evidence="1">
        <text>ATP + protein L-histidine = ADP + protein N-phospho-L-histidine.</text>
        <dbReference type="EC" id="2.7.13.3"/>
    </reaction>
</comment>
<dbReference type="Gene3D" id="3.30.565.10">
    <property type="entry name" value="Histidine kinase-like ATPase, C-terminal domain"/>
    <property type="match status" value="1"/>
</dbReference>
<keyword evidence="4" id="KW-0597">Phosphoprotein</keyword>
<keyword evidence="6" id="KW-0812">Transmembrane</keyword>
<keyword evidence="7" id="KW-0418">Kinase</keyword>
<dbReference type="EMBL" id="BOOC01000018">
    <property type="protein sequence ID" value="GIH40972.1"/>
    <property type="molecule type" value="Genomic_DNA"/>
</dbReference>
<dbReference type="CDD" id="cd00075">
    <property type="entry name" value="HATPase"/>
    <property type="match status" value="1"/>
</dbReference>
<dbReference type="InterPro" id="IPR003661">
    <property type="entry name" value="HisK_dim/P_dom"/>
</dbReference>
<dbReference type="InterPro" id="IPR003594">
    <property type="entry name" value="HATPase_dom"/>
</dbReference>
<evidence type="ECO:0000256" key="1">
    <source>
        <dbReference type="ARBA" id="ARBA00000085"/>
    </source>
</evidence>
<dbReference type="InterPro" id="IPR050428">
    <property type="entry name" value="TCS_sensor_his_kinase"/>
</dbReference>
<dbReference type="PRINTS" id="PR00344">
    <property type="entry name" value="BCTRLSENSOR"/>
</dbReference>
<keyword evidence="5" id="KW-0808">Transferase</keyword>
<dbReference type="PANTHER" id="PTHR45436">
    <property type="entry name" value="SENSOR HISTIDINE KINASE YKOH"/>
    <property type="match status" value="1"/>
</dbReference>
<evidence type="ECO:0000256" key="2">
    <source>
        <dbReference type="ARBA" id="ARBA00004236"/>
    </source>
</evidence>
<organism evidence="14 15">
    <name type="scientific">Microbispora corallina</name>
    <dbReference type="NCBI Taxonomy" id="83302"/>
    <lineage>
        <taxon>Bacteria</taxon>
        <taxon>Bacillati</taxon>
        <taxon>Actinomycetota</taxon>
        <taxon>Actinomycetes</taxon>
        <taxon>Streptosporangiales</taxon>
        <taxon>Streptosporangiaceae</taxon>
        <taxon>Microbispora</taxon>
    </lineage>
</organism>
<feature type="domain" description="Histidine kinase" evidence="12">
    <location>
        <begin position="272"/>
        <end position="478"/>
    </location>
</feature>
<keyword evidence="15" id="KW-1185">Reference proteome</keyword>